<name>A0A2P2K664_RHIMU</name>
<dbReference type="PANTHER" id="PTHR12857">
    <property type="entry name" value="CXXC MOTIF CONTAINING ZINC BINDING PROTEIN"/>
    <property type="match status" value="1"/>
</dbReference>
<keyword evidence="2" id="KW-0479">Metal-binding</keyword>
<sequence length="166" mass="18101">MVNYMLMIAAELENVTNLQPQGGCDDPSFPFLFKVKCGRCGELSQKETCVILNETVPAAGGRATTNLSQKCKFCGRDGTILMIPGRGVPLTQELSEAGKYAPLMLFDCRGYEPEGFVFNGGWRAESVAGTKYEDIDLSGGDFTEYDEKGACPIMISNLNSKFEVVK</sequence>
<dbReference type="AlphaFoldDB" id="A0A2P2K664"/>
<comment type="similarity">
    <text evidence="1">Belongs to the UPF0587 family.</text>
</comment>
<dbReference type="InterPro" id="IPR008584">
    <property type="entry name" value="CXXC_Zn-binding_euk"/>
</dbReference>
<dbReference type="SUPFAM" id="SSF141678">
    <property type="entry name" value="MAL13P1.257-like"/>
    <property type="match status" value="1"/>
</dbReference>
<dbReference type="GO" id="GO:0008270">
    <property type="term" value="F:zinc ion binding"/>
    <property type="evidence" value="ECO:0007669"/>
    <property type="project" value="TreeGrafter"/>
</dbReference>
<proteinExistence type="inferred from homology"/>
<dbReference type="PANTHER" id="PTHR12857:SF0">
    <property type="entry name" value="CXXC MOTIF CONTAINING ZINC BINDING PROTEIN"/>
    <property type="match status" value="1"/>
</dbReference>
<accession>A0A2P2K664</accession>
<evidence type="ECO:0000313" key="4">
    <source>
        <dbReference type="EMBL" id="MBX01221.1"/>
    </source>
</evidence>
<reference evidence="4" key="1">
    <citation type="submission" date="2018-02" db="EMBL/GenBank/DDBJ databases">
        <title>Rhizophora mucronata_Transcriptome.</title>
        <authorList>
            <person name="Meera S.P."/>
            <person name="Sreeshan A."/>
            <person name="Augustine A."/>
        </authorList>
    </citation>
    <scope>NUCLEOTIDE SEQUENCE</scope>
    <source>
        <tissue evidence="4">Leaf</tissue>
    </source>
</reference>
<evidence type="ECO:0000256" key="3">
    <source>
        <dbReference type="ARBA" id="ARBA00022833"/>
    </source>
</evidence>
<dbReference type="Pfam" id="PF05907">
    <property type="entry name" value="CXXC_Zn-b_euk"/>
    <property type="match status" value="1"/>
</dbReference>
<dbReference type="EMBL" id="GGEC01020737">
    <property type="protein sequence ID" value="MBX01221.1"/>
    <property type="molecule type" value="Transcribed_RNA"/>
</dbReference>
<keyword evidence="3" id="KW-0862">Zinc</keyword>
<organism evidence="4">
    <name type="scientific">Rhizophora mucronata</name>
    <name type="common">Asiatic mangrove</name>
    <dbReference type="NCBI Taxonomy" id="61149"/>
    <lineage>
        <taxon>Eukaryota</taxon>
        <taxon>Viridiplantae</taxon>
        <taxon>Streptophyta</taxon>
        <taxon>Embryophyta</taxon>
        <taxon>Tracheophyta</taxon>
        <taxon>Spermatophyta</taxon>
        <taxon>Magnoliopsida</taxon>
        <taxon>eudicotyledons</taxon>
        <taxon>Gunneridae</taxon>
        <taxon>Pentapetalae</taxon>
        <taxon>rosids</taxon>
        <taxon>fabids</taxon>
        <taxon>Malpighiales</taxon>
        <taxon>Rhizophoraceae</taxon>
        <taxon>Rhizophora</taxon>
    </lineage>
</organism>
<evidence type="ECO:0000256" key="2">
    <source>
        <dbReference type="ARBA" id="ARBA00022723"/>
    </source>
</evidence>
<protein>
    <submittedName>
        <fullName evidence="4">Uncharacterized protein MANES_03G046100</fullName>
    </submittedName>
</protein>
<evidence type="ECO:0000256" key="1">
    <source>
        <dbReference type="ARBA" id="ARBA00007818"/>
    </source>
</evidence>